<dbReference type="GO" id="GO:0003700">
    <property type="term" value="F:DNA-binding transcription factor activity"/>
    <property type="evidence" value="ECO:0007669"/>
    <property type="project" value="InterPro"/>
</dbReference>
<protein>
    <submittedName>
        <fullName evidence="8">Fur family transcriptional regulator</fullName>
    </submittedName>
</protein>
<keyword evidence="2" id="KW-0678">Repressor</keyword>
<comment type="similarity">
    <text evidence="1">Belongs to the Fur family.</text>
</comment>
<accession>A0A0R1P4L7</accession>
<dbReference type="Gene3D" id="3.30.1490.190">
    <property type="match status" value="1"/>
</dbReference>
<keyword evidence="6" id="KW-0804">Transcription</keyword>
<evidence type="ECO:0000256" key="7">
    <source>
        <dbReference type="PIRSR" id="PIRSR602481-1"/>
    </source>
</evidence>
<keyword evidence="9" id="KW-1185">Reference proteome</keyword>
<name>A0A0R1P4L7_9LACO</name>
<comment type="cofactor">
    <cofactor evidence="7">
        <name>Zn(2+)</name>
        <dbReference type="ChEBI" id="CHEBI:29105"/>
    </cofactor>
    <text evidence="7">Binds 1 zinc ion per subunit.</text>
</comment>
<dbReference type="PATRIC" id="fig|1423746.3.peg.1256"/>
<dbReference type="InterPro" id="IPR036390">
    <property type="entry name" value="WH_DNA-bd_sf"/>
</dbReference>
<evidence type="ECO:0000256" key="3">
    <source>
        <dbReference type="ARBA" id="ARBA00022833"/>
    </source>
</evidence>
<dbReference type="STRING" id="1423746.FD27_GL001236"/>
<organism evidence="8 9">
    <name type="scientific">Limosilactobacillus frumenti DSM 13145</name>
    <dbReference type="NCBI Taxonomy" id="1423746"/>
    <lineage>
        <taxon>Bacteria</taxon>
        <taxon>Bacillati</taxon>
        <taxon>Bacillota</taxon>
        <taxon>Bacilli</taxon>
        <taxon>Lactobacillales</taxon>
        <taxon>Lactobacillaceae</taxon>
        <taxon>Limosilactobacillus</taxon>
    </lineage>
</organism>
<proteinExistence type="inferred from homology"/>
<dbReference type="InterPro" id="IPR002481">
    <property type="entry name" value="FUR"/>
</dbReference>
<dbReference type="CDD" id="cd07153">
    <property type="entry name" value="Fur_like"/>
    <property type="match status" value="1"/>
</dbReference>
<dbReference type="GO" id="GO:0008270">
    <property type="term" value="F:zinc ion binding"/>
    <property type="evidence" value="ECO:0007669"/>
    <property type="project" value="TreeGrafter"/>
</dbReference>
<sequence length="153" mass="17588">MSTLADQEFNHAVEQLKQGHVRMTPQRKMILKYLISHHTHPSVEMIFDDLKDSVANISMATVYNTLKLFVEYNLVIELKNGDGSTHYDYFGHPHYHVVCDNCGKITDVFDPHFKDVSEELANMTREQTGYLVTGNNIEVHGLCPDCQRKLHLN</sequence>
<evidence type="ECO:0000256" key="6">
    <source>
        <dbReference type="ARBA" id="ARBA00023163"/>
    </source>
</evidence>
<evidence type="ECO:0000256" key="2">
    <source>
        <dbReference type="ARBA" id="ARBA00022491"/>
    </source>
</evidence>
<evidence type="ECO:0000313" key="9">
    <source>
        <dbReference type="Proteomes" id="UP000051445"/>
    </source>
</evidence>
<comment type="caution">
    <text evidence="8">The sequence shown here is derived from an EMBL/GenBank/DDBJ whole genome shotgun (WGS) entry which is preliminary data.</text>
</comment>
<evidence type="ECO:0000256" key="4">
    <source>
        <dbReference type="ARBA" id="ARBA00023015"/>
    </source>
</evidence>
<dbReference type="AlphaFoldDB" id="A0A0R1P4L7"/>
<reference evidence="8 9" key="1">
    <citation type="journal article" date="2015" name="Genome Announc.">
        <title>Expanding the biotechnology potential of lactobacilli through comparative genomics of 213 strains and associated genera.</title>
        <authorList>
            <person name="Sun Z."/>
            <person name="Harris H.M."/>
            <person name="McCann A."/>
            <person name="Guo C."/>
            <person name="Argimon S."/>
            <person name="Zhang W."/>
            <person name="Yang X."/>
            <person name="Jeffery I.B."/>
            <person name="Cooney J.C."/>
            <person name="Kagawa T.F."/>
            <person name="Liu W."/>
            <person name="Song Y."/>
            <person name="Salvetti E."/>
            <person name="Wrobel A."/>
            <person name="Rasinkangas P."/>
            <person name="Parkhill J."/>
            <person name="Rea M.C."/>
            <person name="O'Sullivan O."/>
            <person name="Ritari J."/>
            <person name="Douillard F.P."/>
            <person name="Paul Ross R."/>
            <person name="Yang R."/>
            <person name="Briner A.E."/>
            <person name="Felis G.E."/>
            <person name="de Vos W.M."/>
            <person name="Barrangou R."/>
            <person name="Klaenhammer T.R."/>
            <person name="Caufield P.W."/>
            <person name="Cui Y."/>
            <person name="Zhang H."/>
            <person name="O'Toole P.W."/>
        </authorList>
    </citation>
    <scope>NUCLEOTIDE SEQUENCE [LARGE SCALE GENOMIC DNA]</scope>
    <source>
        <strain evidence="8 9">DSM 13145</strain>
    </source>
</reference>
<feature type="binding site" evidence="7">
    <location>
        <position position="146"/>
    </location>
    <ligand>
        <name>Zn(2+)</name>
        <dbReference type="ChEBI" id="CHEBI:29105"/>
    </ligand>
</feature>
<feature type="binding site" evidence="7">
    <location>
        <position position="143"/>
    </location>
    <ligand>
        <name>Zn(2+)</name>
        <dbReference type="ChEBI" id="CHEBI:29105"/>
    </ligand>
</feature>
<gene>
    <name evidence="8" type="ORF">FD27_GL001236</name>
</gene>
<dbReference type="PANTHER" id="PTHR33202:SF8">
    <property type="entry name" value="PEROXIDE-RESPONSIVE REPRESSOR PERR"/>
    <property type="match status" value="1"/>
</dbReference>
<dbReference type="InterPro" id="IPR036388">
    <property type="entry name" value="WH-like_DNA-bd_sf"/>
</dbReference>
<dbReference type="SUPFAM" id="SSF46785">
    <property type="entry name" value="Winged helix' DNA-binding domain"/>
    <property type="match status" value="1"/>
</dbReference>
<keyword evidence="3 7" id="KW-0862">Zinc</keyword>
<dbReference type="EMBL" id="AZER01000016">
    <property type="protein sequence ID" value="KRL27473.1"/>
    <property type="molecule type" value="Genomic_DNA"/>
</dbReference>
<keyword evidence="5" id="KW-0238">DNA-binding</keyword>
<keyword evidence="4" id="KW-0805">Transcription regulation</keyword>
<feature type="binding site" evidence="7">
    <location>
        <position position="102"/>
    </location>
    <ligand>
        <name>Zn(2+)</name>
        <dbReference type="ChEBI" id="CHEBI:29105"/>
    </ligand>
</feature>
<dbReference type="GO" id="GO:0000976">
    <property type="term" value="F:transcription cis-regulatory region binding"/>
    <property type="evidence" value="ECO:0007669"/>
    <property type="project" value="TreeGrafter"/>
</dbReference>
<dbReference type="Pfam" id="PF01475">
    <property type="entry name" value="FUR"/>
    <property type="match status" value="1"/>
</dbReference>
<evidence type="ECO:0000313" key="8">
    <source>
        <dbReference type="EMBL" id="KRL27473.1"/>
    </source>
</evidence>
<dbReference type="GO" id="GO:0045892">
    <property type="term" value="P:negative regulation of DNA-templated transcription"/>
    <property type="evidence" value="ECO:0007669"/>
    <property type="project" value="TreeGrafter"/>
</dbReference>
<dbReference type="InterPro" id="IPR043135">
    <property type="entry name" value="Fur_C"/>
</dbReference>
<evidence type="ECO:0000256" key="5">
    <source>
        <dbReference type="ARBA" id="ARBA00023125"/>
    </source>
</evidence>
<dbReference type="Gene3D" id="1.10.10.10">
    <property type="entry name" value="Winged helix-like DNA-binding domain superfamily/Winged helix DNA-binding domain"/>
    <property type="match status" value="1"/>
</dbReference>
<feature type="binding site" evidence="7">
    <location>
        <position position="99"/>
    </location>
    <ligand>
        <name>Zn(2+)</name>
        <dbReference type="ChEBI" id="CHEBI:29105"/>
    </ligand>
</feature>
<dbReference type="PANTHER" id="PTHR33202">
    <property type="entry name" value="ZINC UPTAKE REGULATION PROTEIN"/>
    <property type="match status" value="1"/>
</dbReference>
<dbReference type="Proteomes" id="UP000051445">
    <property type="component" value="Unassembled WGS sequence"/>
</dbReference>
<evidence type="ECO:0000256" key="1">
    <source>
        <dbReference type="ARBA" id="ARBA00007957"/>
    </source>
</evidence>
<keyword evidence="7" id="KW-0479">Metal-binding</keyword>
<dbReference type="GO" id="GO:1900376">
    <property type="term" value="P:regulation of secondary metabolite biosynthetic process"/>
    <property type="evidence" value="ECO:0007669"/>
    <property type="project" value="TreeGrafter"/>
</dbReference>